<keyword evidence="4" id="KW-0378">Hydrolase</keyword>
<gene>
    <name evidence="8" type="ORF">FA15DRAFT_680104</name>
</gene>
<evidence type="ECO:0000256" key="2">
    <source>
        <dbReference type="ARBA" id="ARBA00009199"/>
    </source>
</evidence>
<accession>A0A5C3KZA7</accession>
<protein>
    <recommendedName>
        <fullName evidence="3">amidase</fullName>
        <ecNumber evidence="3">3.5.1.4</ecNumber>
    </recommendedName>
</protein>
<evidence type="ECO:0000256" key="6">
    <source>
        <dbReference type="PIRSR" id="PIRSR001221-2"/>
    </source>
</evidence>
<dbReference type="PROSITE" id="PS00571">
    <property type="entry name" value="AMIDASES"/>
    <property type="match status" value="1"/>
</dbReference>
<dbReference type="PANTHER" id="PTHR46072:SF11">
    <property type="entry name" value="AMIDASE-RELATED"/>
    <property type="match status" value="1"/>
</dbReference>
<evidence type="ECO:0000313" key="8">
    <source>
        <dbReference type="EMBL" id="TFK25627.1"/>
    </source>
</evidence>
<name>A0A5C3KZA7_COPMA</name>
<evidence type="ECO:0000256" key="5">
    <source>
        <dbReference type="PIRSR" id="PIRSR001221-1"/>
    </source>
</evidence>
<feature type="binding site" evidence="6">
    <location>
        <position position="195"/>
    </location>
    <ligand>
        <name>substrate</name>
    </ligand>
</feature>
<dbReference type="Proteomes" id="UP000307440">
    <property type="component" value="Unassembled WGS sequence"/>
</dbReference>
<dbReference type="EC" id="3.5.1.4" evidence="3"/>
<feature type="domain" description="Amidase" evidence="7">
    <location>
        <begin position="65"/>
        <end position="548"/>
    </location>
</feature>
<dbReference type="Pfam" id="PF01425">
    <property type="entry name" value="Amidase"/>
    <property type="match status" value="1"/>
</dbReference>
<comment type="catalytic activity">
    <reaction evidence="1">
        <text>a monocarboxylic acid amide + H2O = a monocarboxylate + NH4(+)</text>
        <dbReference type="Rhea" id="RHEA:12020"/>
        <dbReference type="ChEBI" id="CHEBI:15377"/>
        <dbReference type="ChEBI" id="CHEBI:28938"/>
        <dbReference type="ChEBI" id="CHEBI:35757"/>
        <dbReference type="ChEBI" id="CHEBI:83628"/>
        <dbReference type="EC" id="3.5.1.4"/>
    </reaction>
</comment>
<dbReference type="InterPro" id="IPR036928">
    <property type="entry name" value="AS_sf"/>
</dbReference>
<keyword evidence="9" id="KW-1185">Reference proteome</keyword>
<feature type="active site" description="Charge relay system" evidence="5">
    <location>
        <position position="120"/>
    </location>
</feature>
<proteinExistence type="inferred from homology"/>
<dbReference type="STRING" id="230819.A0A5C3KZA7"/>
<dbReference type="InterPro" id="IPR023631">
    <property type="entry name" value="Amidase_dom"/>
</dbReference>
<feature type="active site" description="Acyl-ester intermediate" evidence="5">
    <location>
        <position position="219"/>
    </location>
</feature>
<evidence type="ECO:0000313" key="9">
    <source>
        <dbReference type="Proteomes" id="UP000307440"/>
    </source>
</evidence>
<dbReference type="PANTHER" id="PTHR46072">
    <property type="entry name" value="AMIDASE-RELATED-RELATED"/>
    <property type="match status" value="1"/>
</dbReference>
<dbReference type="PIRSF" id="PIRSF001221">
    <property type="entry name" value="Amidase_fungi"/>
    <property type="match status" value="1"/>
</dbReference>
<dbReference type="GO" id="GO:0004040">
    <property type="term" value="F:amidase activity"/>
    <property type="evidence" value="ECO:0007669"/>
    <property type="project" value="UniProtKB-EC"/>
</dbReference>
<evidence type="ECO:0000259" key="7">
    <source>
        <dbReference type="Pfam" id="PF01425"/>
    </source>
</evidence>
<dbReference type="InterPro" id="IPR020556">
    <property type="entry name" value="Amidase_CS"/>
</dbReference>
<evidence type="ECO:0000256" key="4">
    <source>
        <dbReference type="ARBA" id="ARBA00022801"/>
    </source>
</evidence>
<dbReference type="FunFam" id="3.90.1300.10:FF:000003">
    <property type="entry name" value="Amidase signature enzyme"/>
    <property type="match status" value="1"/>
</dbReference>
<dbReference type="AlphaFoldDB" id="A0A5C3KZA7"/>
<dbReference type="SUPFAM" id="SSF75304">
    <property type="entry name" value="Amidase signature (AS) enzymes"/>
    <property type="match status" value="1"/>
</dbReference>
<sequence>MWPFSNPNVAVIASKREERSRCLANAGSPDKLTPEAQAAGTVFLKATAPEIVAHIQSGEWTASQVLEAYIARAALAHEKTNCLTEVFFDRGRQRTKELDDYFSATGKLKGPLHGVPISIKDQFAIEGIDNSIGFSQWTGKPATKNADIINILLNAGAVLYVKTNVPQTMLAFECRNPVFGRTTNPWNDGFTCGGSSGGEAALLAMDGAAIGIGSDIGGSLRIPAAYCGIYSLKPGYGRMSYYGGKGPTSGFEGIKTVLGPMARSVKDLVFLSKVTFGQQGTMYDIAPVPFREVTLPAKLKFGYYTSDKVVKASPACKRAVLEAVEALRKQGHECVEVPLPAVERALQAFVGLTSADGYKTLLSHLGPDEKDSSLFLATLGPKLPAFIRAFATWLIEKVQGDKLFAGTLRQSRTKPVNEYWKITAQKDEYIRDFYEQVWDKYALDGIIAPVQAVPQLPHGGCDQFSPLAIGTILYNVLDMPVGCLPVTRVDPVKDQVTDEWKAEDDHGSRILEQGVYEGSNRIYNPEASKGLPVTIQIVGKKWEDEKVLAIMKVVDDALGKERGFGPGSWDKYISDSA</sequence>
<organism evidence="8 9">
    <name type="scientific">Coprinopsis marcescibilis</name>
    <name type="common">Agaric fungus</name>
    <name type="synonym">Psathyrella marcescibilis</name>
    <dbReference type="NCBI Taxonomy" id="230819"/>
    <lineage>
        <taxon>Eukaryota</taxon>
        <taxon>Fungi</taxon>
        <taxon>Dikarya</taxon>
        <taxon>Basidiomycota</taxon>
        <taxon>Agaricomycotina</taxon>
        <taxon>Agaricomycetes</taxon>
        <taxon>Agaricomycetidae</taxon>
        <taxon>Agaricales</taxon>
        <taxon>Agaricineae</taxon>
        <taxon>Psathyrellaceae</taxon>
        <taxon>Coprinopsis</taxon>
    </lineage>
</organism>
<evidence type="ECO:0000256" key="3">
    <source>
        <dbReference type="ARBA" id="ARBA00012922"/>
    </source>
</evidence>
<feature type="binding site" evidence="6">
    <location>
        <begin position="216"/>
        <end position="219"/>
    </location>
    <ligand>
        <name>substrate</name>
    </ligand>
</feature>
<comment type="similarity">
    <text evidence="2">Belongs to the amidase family.</text>
</comment>
<evidence type="ECO:0000256" key="1">
    <source>
        <dbReference type="ARBA" id="ARBA00001311"/>
    </source>
</evidence>
<dbReference type="Gene3D" id="3.90.1300.10">
    <property type="entry name" value="Amidase signature (AS) domain"/>
    <property type="match status" value="1"/>
</dbReference>
<feature type="binding site" evidence="6">
    <location>
        <position position="169"/>
    </location>
    <ligand>
        <name>substrate</name>
    </ligand>
</feature>
<feature type="active site" description="Charge relay system" evidence="5">
    <location>
        <position position="195"/>
    </location>
</feature>
<dbReference type="OrthoDB" id="6428749at2759"/>
<dbReference type="EMBL" id="ML210184">
    <property type="protein sequence ID" value="TFK25627.1"/>
    <property type="molecule type" value="Genomic_DNA"/>
</dbReference>
<reference evidence="8 9" key="1">
    <citation type="journal article" date="2019" name="Nat. Ecol. Evol.">
        <title>Megaphylogeny resolves global patterns of mushroom evolution.</title>
        <authorList>
            <person name="Varga T."/>
            <person name="Krizsan K."/>
            <person name="Foldi C."/>
            <person name="Dima B."/>
            <person name="Sanchez-Garcia M."/>
            <person name="Sanchez-Ramirez S."/>
            <person name="Szollosi G.J."/>
            <person name="Szarkandi J.G."/>
            <person name="Papp V."/>
            <person name="Albert L."/>
            <person name="Andreopoulos W."/>
            <person name="Angelini C."/>
            <person name="Antonin V."/>
            <person name="Barry K.W."/>
            <person name="Bougher N.L."/>
            <person name="Buchanan P."/>
            <person name="Buyck B."/>
            <person name="Bense V."/>
            <person name="Catcheside P."/>
            <person name="Chovatia M."/>
            <person name="Cooper J."/>
            <person name="Damon W."/>
            <person name="Desjardin D."/>
            <person name="Finy P."/>
            <person name="Geml J."/>
            <person name="Haridas S."/>
            <person name="Hughes K."/>
            <person name="Justo A."/>
            <person name="Karasinski D."/>
            <person name="Kautmanova I."/>
            <person name="Kiss B."/>
            <person name="Kocsube S."/>
            <person name="Kotiranta H."/>
            <person name="LaButti K.M."/>
            <person name="Lechner B.E."/>
            <person name="Liimatainen K."/>
            <person name="Lipzen A."/>
            <person name="Lukacs Z."/>
            <person name="Mihaltcheva S."/>
            <person name="Morgado L.N."/>
            <person name="Niskanen T."/>
            <person name="Noordeloos M.E."/>
            <person name="Ohm R.A."/>
            <person name="Ortiz-Santana B."/>
            <person name="Ovrebo C."/>
            <person name="Racz N."/>
            <person name="Riley R."/>
            <person name="Savchenko A."/>
            <person name="Shiryaev A."/>
            <person name="Soop K."/>
            <person name="Spirin V."/>
            <person name="Szebenyi C."/>
            <person name="Tomsovsky M."/>
            <person name="Tulloss R.E."/>
            <person name="Uehling J."/>
            <person name="Grigoriev I.V."/>
            <person name="Vagvolgyi C."/>
            <person name="Papp T."/>
            <person name="Martin F.M."/>
            <person name="Miettinen O."/>
            <person name="Hibbett D.S."/>
            <person name="Nagy L.G."/>
        </authorList>
    </citation>
    <scope>NUCLEOTIDE SEQUENCE [LARGE SCALE GENOMIC DNA]</scope>
    <source>
        <strain evidence="8 9">CBS 121175</strain>
    </source>
</reference>